<dbReference type="Proteomes" id="UP000261231">
    <property type="component" value="Unassembled WGS sequence"/>
</dbReference>
<evidence type="ECO:0000256" key="1">
    <source>
        <dbReference type="SAM" id="Phobius"/>
    </source>
</evidence>
<feature type="transmembrane region" description="Helical" evidence="1">
    <location>
        <begin position="81"/>
        <end position="99"/>
    </location>
</feature>
<sequence>MRDFLVSGTMPFILVMSVYFLVRFVMYLLPSKSKGTFLFKAQWHFKKPWLIVPTVVLVVVYIGFGLWFSADKIADSGLERILQWCLLCLPILWVVLMFLPEKIYTNGVSHITHFDMWREVARVETIGNNAYKIVLRSGVKSKLYLHEGDRLPVNLTAPDDIGTEAFKH</sequence>
<keyword evidence="1" id="KW-0472">Membrane</keyword>
<evidence type="ECO:0000313" key="3">
    <source>
        <dbReference type="Proteomes" id="UP000261231"/>
    </source>
</evidence>
<feature type="transmembrane region" description="Helical" evidence="1">
    <location>
        <begin position="49"/>
        <end position="69"/>
    </location>
</feature>
<feature type="transmembrane region" description="Helical" evidence="1">
    <location>
        <begin position="12"/>
        <end position="29"/>
    </location>
</feature>
<keyword evidence="1" id="KW-1133">Transmembrane helix</keyword>
<dbReference type="EMBL" id="QVFD01000004">
    <property type="protein sequence ID" value="RGC48863.1"/>
    <property type="molecule type" value="Genomic_DNA"/>
</dbReference>
<name>A0A3E2XPR8_9FIRM</name>
<accession>A0A3E2XPR8</accession>
<gene>
    <name evidence="2" type="ORF">DW747_06225</name>
</gene>
<protein>
    <submittedName>
        <fullName evidence="2">Uncharacterized protein</fullName>
    </submittedName>
</protein>
<keyword evidence="3" id="KW-1185">Reference proteome</keyword>
<evidence type="ECO:0000313" key="2">
    <source>
        <dbReference type="EMBL" id="RGC48863.1"/>
    </source>
</evidence>
<organism evidence="2 3">
    <name type="scientific">Coprococcus catus</name>
    <dbReference type="NCBI Taxonomy" id="116085"/>
    <lineage>
        <taxon>Bacteria</taxon>
        <taxon>Bacillati</taxon>
        <taxon>Bacillota</taxon>
        <taxon>Clostridia</taxon>
        <taxon>Lachnospirales</taxon>
        <taxon>Lachnospiraceae</taxon>
        <taxon>Coprococcus</taxon>
    </lineage>
</organism>
<comment type="caution">
    <text evidence="2">The sequence shown here is derived from an EMBL/GenBank/DDBJ whole genome shotgun (WGS) entry which is preliminary data.</text>
</comment>
<dbReference type="RefSeq" id="WP_117539485.1">
    <property type="nucleotide sequence ID" value="NZ_QVFD01000004.1"/>
</dbReference>
<reference evidence="2 3" key="1">
    <citation type="submission" date="2018-08" db="EMBL/GenBank/DDBJ databases">
        <title>A genome reference for cultivated species of the human gut microbiota.</title>
        <authorList>
            <person name="Zou Y."/>
            <person name="Xue W."/>
            <person name="Luo G."/>
        </authorList>
    </citation>
    <scope>NUCLEOTIDE SEQUENCE [LARGE SCALE GENOMIC DNA]</scope>
    <source>
        <strain evidence="2 3">AM28-39</strain>
    </source>
</reference>
<keyword evidence="1" id="KW-0812">Transmembrane</keyword>
<dbReference type="AlphaFoldDB" id="A0A3E2XPR8"/>
<proteinExistence type="predicted"/>